<evidence type="ECO:0000313" key="1">
    <source>
        <dbReference type="EMBL" id="KAE8374920.1"/>
    </source>
</evidence>
<evidence type="ECO:0000313" key="2">
    <source>
        <dbReference type="Proteomes" id="UP000326198"/>
    </source>
</evidence>
<dbReference type="PANTHER" id="PTHR31904:SF1">
    <property type="entry name" value="BYPASS OF STOP CODON PROTEIN 5-RELATED"/>
    <property type="match status" value="1"/>
</dbReference>
<sequence>MATSSAQGSTVGPLQALRWNSRPDIHIELAGQKEGCPNSYTTGDIIEGVVSISVDSETAFDKLDIVFEVLTNRQASPKGYQVNERAIGVSETQQSQVIALPSQAKAYHAFLKLYQPIRDAEYPTPRTLVVGRIYRFPFNFAVPEQLLSTACDHVKRNYHIGRAHIWLPPSLGDPMLASDGRVSLDDMSSELCRISYRIRASLTISSTGDKSALTILRAVATKVRIIPVVEEEPPLAVNHNGSDYCLQSVKDIKTGITRTKRGSLMATASQPPPLQMCPPGSKLPPDVYTTATVHLRFDPIGDEPPPKLSSVSSKLGVSTFYTITPWTDFPSASYVDFLGRHHYTTTVPLSSLCVSSMEWTRHSGVRIPGQGVLVNLTATEVPPRTSVTEDRGTYYTAAAIVPITLPAAKAFVPTFHSCLISRVYALELSISYHTPHASLLTPYISLRLPIQVTVQPRSRPLIPPPLYSKPHPTDVEMRHGGLVYDKPPVI</sequence>
<dbReference type="InterPro" id="IPR014752">
    <property type="entry name" value="Arrestin-like_C"/>
</dbReference>
<dbReference type="Proteomes" id="UP000326198">
    <property type="component" value="Unassembled WGS sequence"/>
</dbReference>
<reference evidence="1 2" key="1">
    <citation type="submission" date="2019-04" db="EMBL/GenBank/DDBJ databases">
        <title>Friends and foes A comparative genomics studyof 23 Aspergillus species from section Flavi.</title>
        <authorList>
            <consortium name="DOE Joint Genome Institute"/>
            <person name="Kjaerbolling I."/>
            <person name="Vesth T."/>
            <person name="Frisvad J.C."/>
            <person name="Nybo J.L."/>
            <person name="Theobald S."/>
            <person name="Kildgaard S."/>
            <person name="Isbrandt T."/>
            <person name="Kuo A."/>
            <person name="Sato A."/>
            <person name="Lyhne E.K."/>
            <person name="Kogle M.E."/>
            <person name="Wiebenga A."/>
            <person name="Kun R.S."/>
            <person name="Lubbers R.J."/>
            <person name="Makela M.R."/>
            <person name="Barry K."/>
            <person name="Chovatia M."/>
            <person name="Clum A."/>
            <person name="Daum C."/>
            <person name="Haridas S."/>
            <person name="He G."/>
            <person name="LaButti K."/>
            <person name="Lipzen A."/>
            <person name="Mondo S."/>
            <person name="Riley R."/>
            <person name="Salamov A."/>
            <person name="Simmons B.A."/>
            <person name="Magnuson J.K."/>
            <person name="Henrissat B."/>
            <person name="Mortensen U.H."/>
            <person name="Larsen T.O."/>
            <person name="Devries R.P."/>
            <person name="Grigoriev I.V."/>
            <person name="Machida M."/>
            <person name="Baker S.E."/>
            <person name="Andersen M.R."/>
        </authorList>
    </citation>
    <scope>NUCLEOTIDE SEQUENCE [LARGE SCALE GENOMIC DNA]</scope>
    <source>
        <strain evidence="1 2">IBT 29228</strain>
    </source>
</reference>
<dbReference type="InterPro" id="IPR039634">
    <property type="entry name" value="Bul1-like"/>
</dbReference>
<keyword evidence="2" id="KW-1185">Reference proteome</keyword>
<dbReference type="EMBL" id="ML736272">
    <property type="protein sequence ID" value="KAE8374920.1"/>
    <property type="molecule type" value="Genomic_DNA"/>
</dbReference>
<gene>
    <name evidence="1" type="ORF">BDV26DRAFT_283889</name>
</gene>
<name>A0A5N7B1B9_9EURO</name>
<protein>
    <recommendedName>
        <fullName evidence="3">Arrestin-like N-terminal domain-containing protein</fullName>
    </recommendedName>
</protein>
<proteinExistence type="predicted"/>
<organism evidence="1 2">
    <name type="scientific">Aspergillus bertholletiae</name>
    <dbReference type="NCBI Taxonomy" id="1226010"/>
    <lineage>
        <taxon>Eukaryota</taxon>
        <taxon>Fungi</taxon>
        <taxon>Dikarya</taxon>
        <taxon>Ascomycota</taxon>
        <taxon>Pezizomycotina</taxon>
        <taxon>Eurotiomycetes</taxon>
        <taxon>Eurotiomycetidae</taxon>
        <taxon>Eurotiales</taxon>
        <taxon>Aspergillaceae</taxon>
        <taxon>Aspergillus</taxon>
        <taxon>Aspergillus subgen. Circumdati</taxon>
    </lineage>
</organism>
<accession>A0A5N7B1B9</accession>
<dbReference type="PANTHER" id="PTHR31904">
    <property type="entry name" value="BYPASS OF STOP CODON PROTEIN 5-RELATED"/>
    <property type="match status" value="1"/>
</dbReference>
<evidence type="ECO:0008006" key="3">
    <source>
        <dbReference type="Google" id="ProtNLM"/>
    </source>
</evidence>
<dbReference type="AlphaFoldDB" id="A0A5N7B1B9"/>
<dbReference type="Gene3D" id="2.60.40.640">
    <property type="match status" value="1"/>
</dbReference>
<dbReference type="OrthoDB" id="2283785at2759"/>